<keyword evidence="8" id="KW-0819">tRNA processing</keyword>
<evidence type="ECO:0000256" key="9">
    <source>
        <dbReference type="ARBA" id="ARBA00022737"/>
    </source>
</evidence>
<evidence type="ECO:0000256" key="7">
    <source>
        <dbReference type="ARBA" id="ARBA00022574"/>
    </source>
</evidence>
<evidence type="ECO:0000256" key="4">
    <source>
        <dbReference type="ARBA" id="ARBA00005881"/>
    </source>
</evidence>
<dbReference type="Gene3D" id="2.130.10.10">
    <property type="entry name" value="YVTN repeat-like/Quinoprotein amine dehydrogenase"/>
    <property type="match status" value="4"/>
</dbReference>
<evidence type="ECO:0000313" key="14">
    <source>
        <dbReference type="Proteomes" id="UP001583186"/>
    </source>
</evidence>
<evidence type="ECO:0000256" key="10">
    <source>
        <dbReference type="ARBA" id="ARBA00023242"/>
    </source>
</evidence>
<keyword evidence="14" id="KW-1185">Reference proteome</keyword>
<evidence type="ECO:0000256" key="6">
    <source>
        <dbReference type="ARBA" id="ARBA00022490"/>
    </source>
</evidence>
<feature type="repeat" description="WD" evidence="11">
    <location>
        <begin position="230"/>
        <end position="277"/>
    </location>
</feature>
<name>A0ABR3Z5E0_9PEZI</name>
<evidence type="ECO:0000256" key="5">
    <source>
        <dbReference type="ARBA" id="ARBA00020267"/>
    </source>
</evidence>
<dbReference type="PANTHER" id="PTHR44111:SF1">
    <property type="entry name" value="ELONGATOR COMPLEX PROTEIN 2"/>
    <property type="match status" value="1"/>
</dbReference>
<reference evidence="13 14" key="1">
    <citation type="journal article" date="2024" name="IMA Fungus">
        <title>IMA Genome - F19 : A genome assembly and annotation guide to empower mycologists, including annotated draft genome sequences of Ceratocystis pirilliformis, Diaporthe australafricana, Fusarium ophioides, Paecilomyces lecythidis, and Sporothrix stenoceras.</title>
        <authorList>
            <person name="Aylward J."/>
            <person name="Wilson A.M."/>
            <person name="Visagie C.M."/>
            <person name="Spraker J."/>
            <person name="Barnes I."/>
            <person name="Buitendag C."/>
            <person name="Ceriani C."/>
            <person name="Del Mar Angel L."/>
            <person name="du Plessis D."/>
            <person name="Fuchs T."/>
            <person name="Gasser K."/>
            <person name="Kramer D."/>
            <person name="Li W."/>
            <person name="Munsamy K."/>
            <person name="Piso A."/>
            <person name="Price J.L."/>
            <person name="Sonnekus B."/>
            <person name="Thomas C."/>
            <person name="van der Nest A."/>
            <person name="van Dijk A."/>
            <person name="van Heerden A."/>
            <person name="van Vuuren N."/>
            <person name="Yilmaz N."/>
            <person name="Duong T.A."/>
            <person name="van der Merwe N.A."/>
            <person name="Wingfield M.J."/>
            <person name="Wingfield B.D."/>
        </authorList>
    </citation>
    <scope>NUCLEOTIDE SEQUENCE [LARGE SCALE GENOMIC DNA]</scope>
    <source>
        <strain evidence="13 14">CMW 5346</strain>
    </source>
</reference>
<dbReference type="SUPFAM" id="SSF50978">
    <property type="entry name" value="WD40 repeat-like"/>
    <property type="match status" value="3"/>
</dbReference>
<evidence type="ECO:0000256" key="3">
    <source>
        <dbReference type="ARBA" id="ARBA00005043"/>
    </source>
</evidence>
<comment type="similarity">
    <text evidence="4">Belongs to the WD repeat ELP2 family.</text>
</comment>
<dbReference type="PANTHER" id="PTHR44111">
    <property type="entry name" value="ELONGATOR COMPLEX PROTEIN 2"/>
    <property type="match status" value="1"/>
</dbReference>
<comment type="pathway">
    <text evidence="3">tRNA modification; 5-methoxycarbonylmethyl-2-thiouridine-tRNA biosynthesis.</text>
</comment>
<dbReference type="InterPro" id="IPR036322">
    <property type="entry name" value="WD40_repeat_dom_sf"/>
</dbReference>
<feature type="repeat" description="WD" evidence="11">
    <location>
        <begin position="456"/>
        <end position="486"/>
    </location>
</feature>
<keyword evidence="9" id="KW-0677">Repeat</keyword>
<accession>A0ABR3Z5E0</accession>
<feature type="region of interest" description="Disordered" evidence="12">
    <location>
        <begin position="579"/>
        <end position="615"/>
    </location>
</feature>
<dbReference type="Proteomes" id="UP001583186">
    <property type="component" value="Unassembled WGS sequence"/>
</dbReference>
<sequence>MAHTAYLAAGANRQTAAADWGADGTLCYGAGVNLAVWRPADENGVSNLLGGHGDEIKAVQHLASDESSGAGYFVSGGDDKTLKLWAVPNTDAKGKTSRCMQTIEEAHAAPINCIAAAKAGVASQTTANGNGSRRIFATGAADYKIKIWALERRTGDETGESPFQIVLLQTIQTTPRYFPLCLALVGLTDGSAGLGSQSWMLASAGTNNRIQIFGGAETGQGVAFELQSTLSGHEGWIRSLDFGWEGTPFASDLLLASASQDKYVRLWRIHQGAVAPPPTASAAAAAAAVGDEEPTVTTATNSNAPSNKAHRVHAGSDDYSVTFEALLLGHEDWIYSARWTSASPSGSGSQSQLRLLTASADNSLAVWEADVASGIWVTTARLGELSKEKGATTATGSVGGFWAGLWSPNGKEVVTLCRTGSWRRWTLSGGAAISEASAEDKTEDQPDARWIQAVGVAGHVAPVTGIAWSRDGAYLLSTSGDQTTRLHAEWTSTPSALSSGSWHEIARPQIHGYDLNCIDSLGASQFVSGADEKLMRVFHEPKTVARLLEKLTGRAAEKSVDALPDAANMPVLGLSNKAVDEEPEELSEAATEQTEGASGADFVDAGATPPPEDVLARNTLWPETEKLYGHGYEISCLAVSHDGSLVASACRASSLNHAVVRLFETAPRWTEVRPPLATHTLTVTRLRFSGDDRFLLSVGRDRQWAVFERQSAPADAATEDSPTPTYILLQNNSKAHTRMILDCAWAPQLPSSTRSVFATAGRDKNVKVWASTETDGVSSFSLATTIPQEHPVTAVDFLWRTSTSETPMFTLAIGTEAGRLSVVSLDAGTLAVASILDVDTSLYLPRAVLQLAWRPSTSTGTDADIETGADMAIAGEDASLRVYRVEGV</sequence>
<keyword evidence="7 11" id="KW-0853">WD repeat</keyword>
<protein>
    <recommendedName>
        <fullName evidence="5">Elongator complex protein 2</fullName>
    </recommendedName>
</protein>
<dbReference type="PROSITE" id="PS50082">
    <property type="entry name" value="WD_REPEATS_2"/>
    <property type="match status" value="2"/>
</dbReference>
<dbReference type="EMBL" id="JAWCUI010000025">
    <property type="protein sequence ID" value="KAL1895846.1"/>
    <property type="molecule type" value="Genomic_DNA"/>
</dbReference>
<gene>
    <name evidence="13" type="primary">ELP2</name>
    <name evidence="13" type="ORF">Sste5346_004943</name>
</gene>
<keyword evidence="10" id="KW-0539">Nucleus</keyword>
<proteinExistence type="inferred from homology"/>
<evidence type="ECO:0000313" key="13">
    <source>
        <dbReference type="EMBL" id="KAL1895846.1"/>
    </source>
</evidence>
<dbReference type="SMART" id="SM00320">
    <property type="entry name" value="WD40"/>
    <property type="match status" value="10"/>
</dbReference>
<organism evidence="13 14">
    <name type="scientific">Sporothrix stenoceras</name>
    <dbReference type="NCBI Taxonomy" id="5173"/>
    <lineage>
        <taxon>Eukaryota</taxon>
        <taxon>Fungi</taxon>
        <taxon>Dikarya</taxon>
        <taxon>Ascomycota</taxon>
        <taxon>Pezizomycotina</taxon>
        <taxon>Sordariomycetes</taxon>
        <taxon>Sordariomycetidae</taxon>
        <taxon>Ophiostomatales</taxon>
        <taxon>Ophiostomataceae</taxon>
        <taxon>Sporothrix</taxon>
    </lineage>
</organism>
<evidence type="ECO:0000256" key="1">
    <source>
        <dbReference type="ARBA" id="ARBA00004123"/>
    </source>
</evidence>
<keyword evidence="6" id="KW-0963">Cytoplasm</keyword>
<evidence type="ECO:0000256" key="12">
    <source>
        <dbReference type="SAM" id="MobiDB-lite"/>
    </source>
</evidence>
<evidence type="ECO:0000256" key="11">
    <source>
        <dbReference type="PROSITE-ProRule" id="PRU00221"/>
    </source>
</evidence>
<dbReference type="InterPro" id="IPR001680">
    <property type="entry name" value="WD40_rpt"/>
</dbReference>
<evidence type="ECO:0000256" key="2">
    <source>
        <dbReference type="ARBA" id="ARBA00004496"/>
    </source>
</evidence>
<dbReference type="Pfam" id="PF00400">
    <property type="entry name" value="WD40"/>
    <property type="match status" value="6"/>
</dbReference>
<dbReference type="InterPro" id="IPR015943">
    <property type="entry name" value="WD40/YVTN_repeat-like_dom_sf"/>
</dbReference>
<comment type="caution">
    <text evidence="13">The sequence shown here is derived from an EMBL/GenBank/DDBJ whole genome shotgun (WGS) entry which is preliminary data.</text>
</comment>
<evidence type="ECO:0000256" key="8">
    <source>
        <dbReference type="ARBA" id="ARBA00022694"/>
    </source>
</evidence>
<comment type="subcellular location">
    <subcellularLocation>
        <location evidence="2">Cytoplasm</location>
    </subcellularLocation>
    <subcellularLocation>
        <location evidence="1">Nucleus</location>
    </subcellularLocation>
</comment>
<dbReference type="InterPro" id="IPR037289">
    <property type="entry name" value="Elp2"/>
</dbReference>